<evidence type="ECO:0000256" key="1">
    <source>
        <dbReference type="SAM" id="Phobius"/>
    </source>
</evidence>
<dbReference type="Gene3D" id="2.60.120.1440">
    <property type="match status" value="1"/>
</dbReference>
<accession>A0A4Q7N0P0</accession>
<dbReference type="Proteomes" id="UP000293874">
    <property type="component" value="Unassembled WGS sequence"/>
</dbReference>
<feature type="transmembrane region" description="Helical" evidence="1">
    <location>
        <begin position="108"/>
        <end position="128"/>
    </location>
</feature>
<dbReference type="EMBL" id="SGXA01000001">
    <property type="protein sequence ID" value="RZS74853.1"/>
    <property type="molecule type" value="Genomic_DNA"/>
</dbReference>
<evidence type="ECO:0000259" key="3">
    <source>
        <dbReference type="Pfam" id="PF16344"/>
    </source>
</evidence>
<feature type="domain" description="Protein FecR C-terminal" evidence="3">
    <location>
        <begin position="353"/>
        <end position="420"/>
    </location>
</feature>
<keyword evidence="1" id="KW-0472">Membrane</keyword>
<evidence type="ECO:0000259" key="2">
    <source>
        <dbReference type="Pfam" id="PF04773"/>
    </source>
</evidence>
<organism evidence="4 5">
    <name type="scientific">Pseudobacter ginsenosidimutans</name>
    <dbReference type="NCBI Taxonomy" id="661488"/>
    <lineage>
        <taxon>Bacteria</taxon>
        <taxon>Pseudomonadati</taxon>
        <taxon>Bacteroidota</taxon>
        <taxon>Chitinophagia</taxon>
        <taxon>Chitinophagales</taxon>
        <taxon>Chitinophagaceae</taxon>
        <taxon>Pseudobacter</taxon>
    </lineage>
</organism>
<dbReference type="OrthoDB" id="1099963at2"/>
<keyword evidence="1" id="KW-1133">Transmembrane helix</keyword>
<dbReference type="Pfam" id="PF04773">
    <property type="entry name" value="FecR"/>
    <property type="match status" value="1"/>
</dbReference>
<dbReference type="Gene3D" id="3.55.50.30">
    <property type="match status" value="1"/>
</dbReference>
<dbReference type="InterPro" id="IPR032508">
    <property type="entry name" value="FecR_C"/>
</dbReference>
<feature type="domain" description="FecR protein" evidence="2">
    <location>
        <begin position="217"/>
        <end position="304"/>
    </location>
</feature>
<keyword evidence="1" id="KW-0812">Transmembrane</keyword>
<dbReference type="PANTHER" id="PTHR30273:SF2">
    <property type="entry name" value="PROTEIN FECR"/>
    <property type="match status" value="1"/>
</dbReference>
<dbReference type="Pfam" id="PF16344">
    <property type="entry name" value="FecR_C"/>
    <property type="match status" value="1"/>
</dbReference>
<proteinExistence type="predicted"/>
<keyword evidence="5" id="KW-1185">Reference proteome</keyword>
<name>A0A4Q7N0P0_9BACT</name>
<comment type="caution">
    <text evidence="4">The sequence shown here is derived from an EMBL/GenBank/DDBJ whole genome shotgun (WGS) entry which is preliminary data.</text>
</comment>
<reference evidence="4 5" key="1">
    <citation type="submission" date="2019-02" db="EMBL/GenBank/DDBJ databases">
        <title>Genomic Encyclopedia of Type Strains, Phase IV (KMG-IV): sequencing the most valuable type-strain genomes for metagenomic binning, comparative biology and taxonomic classification.</title>
        <authorList>
            <person name="Goeker M."/>
        </authorList>
    </citation>
    <scope>NUCLEOTIDE SEQUENCE [LARGE SCALE GENOMIC DNA]</scope>
    <source>
        <strain evidence="4 5">DSM 18116</strain>
    </source>
</reference>
<evidence type="ECO:0000313" key="4">
    <source>
        <dbReference type="EMBL" id="RZS74853.1"/>
    </source>
</evidence>
<dbReference type="InterPro" id="IPR012373">
    <property type="entry name" value="Ferrdict_sens_TM"/>
</dbReference>
<dbReference type="GO" id="GO:0016989">
    <property type="term" value="F:sigma factor antagonist activity"/>
    <property type="evidence" value="ECO:0007669"/>
    <property type="project" value="TreeGrafter"/>
</dbReference>
<dbReference type="InterPro" id="IPR006860">
    <property type="entry name" value="FecR"/>
</dbReference>
<gene>
    <name evidence="4" type="ORF">EV199_0704</name>
</gene>
<dbReference type="RefSeq" id="WP_130539281.1">
    <property type="nucleotide sequence ID" value="NZ_CP042431.1"/>
</dbReference>
<evidence type="ECO:0000313" key="5">
    <source>
        <dbReference type="Proteomes" id="UP000293874"/>
    </source>
</evidence>
<sequence length="426" mass="46811">MGPQQDHISNLLQLYLTDRANPGQVEELFALLKASYDDADFDDQFQKAMQDSGLSDSIPARAENKAASFEMLLSARESLRSAWEKKSTGAVVTTLPTGKLRFLHRMKWVAMIIALIGTGTIAIVYFSGSGKNAASHELARQTALPDVQAPEKSRAFIVLADGQTISLDSLNQGLLANQGAVKLVKLDNGKIAYQSISAESIQEDQLNTLSNPRGSKVVEVILNDGSHVWLNAGSSITYPVAFTGKQRKVIVTGEAYFEVAQDATKPFYVSKGDWEVKVLGTNFNIDAYDDDLKIKVTLLKGSVKVSNSVPEDASGKQSGIVLKPGQQAIAAERQLAVNNTINLDAVMAWKNGYFNFNHADLPSVLQQISRWYDVEIVYQGPVPTMKFIGEIQRDFNLSEVLDVLTRTDVHFKIEGKKLIVTQQENE</sequence>
<protein>
    <submittedName>
        <fullName evidence="4">FecR family protein</fullName>
    </submittedName>
</protein>
<dbReference type="AlphaFoldDB" id="A0A4Q7N0P0"/>
<dbReference type="PANTHER" id="PTHR30273">
    <property type="entry name" value="PERIPLASMIC SIGNAL SENSOR AND SIGMA FACTOR ACTIVATOR FECR-RELATED"/>
    <property type="match status" value="1"/>
</dbReference>